<dbReference type="Proteomes" id="UP000001197">
    <property type="component" value="Chromosome 2"/>
</dbReference>
<feature type="domain" description="DUF6594" evidence="4">
    <location>
        <begin position="107"/>
        <end position="372"/>
    </location>
</feature>
<dbReference type="InterPro" id="IPR046529">
    <property type="entry name" value="DUF6594"/>
</dbReference>
<dbReference type="HOGENOM" id="CLU_717899_0_0_1"/>
<evidence type="ECO:0000313" key="7">
    <source>
        <dbReference type="Proteomes" id="UP000001197"/>
    </source>
</evidence>
<dbReference type="AlphaFoldDB" id="B2B5K8"/>
<dbReference type="KEGG" id="pan:PODANSg8300"/>
<evidence type="ECO:0000256" key="3">
    <source>
        <dbReference type="SAM" id="Phobius"/>
    </source>
</evidence>
<organism evidence="5">
    <name type="scientific">Podospora anserina (strain S / ATCC MYA-4624 / DSM 980 / FGSC 10383)</name>
    <name type="common">Pleurage anserina</name>
    <dbReference type="NCBI Taxonomy" id="515849"/>
    <lineage>
        <taxon>Eukaryota</taxon>
        <taxon>Fungi</taxon>
        <taxon>Dikarya</taxon>
        <taxon>Ascomycota</taxon>
        <taxon>Pezizomycotina</taxon>
        <taxon>Sordariomycetes</taxon>
        <taxon>Sordariomycetidae</taxon>
        <taxon>Sordariales</taxon>
        <taxon>Podosporaceae</taxon>
        <taxon>Podospora</taxon>
        <taxon>Podospora anserina</taxon>
    </lineage>
</organism>
<evidence type="ECO:0000313" key="6">
    <source>
        <dbReference type="EMBL" id="CDP25485.1"/>
    </source>
</evidence>
<feature type="compositionally biased region" description="Basic and acidic residues" evidence="2">
    <location>
        <begin position="17"/>
        <end position="27"/>
    </location>
</feature>
<dbReference type="OrthoDB" id="10351543at2759"/>
<dbReference type="InParanoid" id="B2B5K8"/>
<feature type="compositionally biased region" description="Polar residues" evidence="2">
    <location>
        <begin position="1"/>
        <end position="16"/>
    </location>
</feature>
<proteinExistence type="predicted"/>
<dbReference type="STRING" id="515849.B2B5K8"/>
<evidence type="ECO:0000259" key="4">
    <source>
        <dbReference type="Pfam" id="PF20237"/>
    </source>
</evidence>
<keyword evidence="7" id="KW-1185">Reference proteome</keyword>
<feature type="region of interest" description="Disordered" evidence="2">
    <location>
        <begin position="1"/>
        <end position="50"/>
    </location>
</feature>
<keyword evidence="3" id="KW-0812">Transmembrane</keyword>
<reference evidence="7" key="3">
    <citation type="journal article" date="2014" name="Genetics">
        <title>Maintaining two mating types: Structure of the mating type locus and its role in heterokaryosis in Podospora anserina.</title>
        <authorList>
            <person name="Grognet P."/>
            <person name="Bidard F."/>
            <person name="Kuchly C."/>
            <person name="Tong L.C.H."/>
            <person name="Coppin E."/>
            <person name="Benkhali J.A."/>
            <person name="Couloux A."/>
            <person name="Wincker P."/>
            <person name="Debuchy R."/>
            <person name="Silar P."/>
        </authorList>
    </citation>
    <scope>GENOME REANNOTATION</scope>
    <source>
        <strain evidence="7">S / ATCC MYA-4624 / DSM 980 / FGSC 10383</strain>
    </source>
</reference>
<reference evidence="6" key="4">
    <citation type="submission" date="2014-09" db="EMBL/GenBank/DDBJ databases">
        <title>Maintaining two mating types: Structure of the mating type locus and its role in heterokaryosis in Podospora anserina.</title>
        <authorList>
            <person name="Grognet P."/>
            <person name="Bidard F."/>
            <person name="Kuchly C."/>
            <person name="Chan Ho Tong L."/>
            <person name="Coppin E."/>
            <person name="Ait Benkhali J."/>
            <person name="Couloux A."/>
            <person name="Wincker P."/>
            <person name="Debuchy R."/>
            <person name="Silar P."/>
        </authorList>
    </citation>
    <scope>NUCLEOTIDE SEQUENCE</scope>
</reference>
<evidence type="ECO:0000256" key="1">
    <source>
        <dbReference type="SAM" id="Coils"/>
    </source>
</evidence>
<dbReference type="Pfam" id="PF20237">
    <property type="entry name" value="DUF6594"/>
    <property type="match status" value="1"/>
</dbReference>
<evidence type="ECO:0000256" key="2">
    <source>
        <dbReference type="SAM" id="MobiDB-lite"/>
    </source>
</evidence>
<dbReference type="RefSeq" id="XP_001911258.1">
    <property type="nucleotide sequence ID" value="XM_001911223.1"/>
</dbReference>
<feature type="transmembrane region" description="Helical" evidence="3">
    <location>
        <begin position="363"/>
        <end position="383"/>
    </location>
</feature>
<dbReference type="GeneID" id="6196106"/>
<keyword evidence="3" id="KW-0472">Membrane</keyword>
<accession>B2B5K8</accession>
<gene>
    <name evidence="5" type="ORF">PODANS_2_4965</name>
</gene>
<feature type="coiled-coil region" evidence="1">
    <location>
        <begin position="171"/>
        <end position="198"/>
    </location>
</feature>
<reference evidence="5 7" key="1">
    <citation type="journal article" date="2008" name="Genome Biol.">
        <title>The genome sequence of the model ascomycete fungus Podospora anserina.</title>
        <authorList>
            <person name="Espagne E."/>
            <person name="Lespinet O."/>
            <person name="Malagnac F."/>
            <person name="Da Silva C."/>
            <person name="Jaillon O."/>
            <person name="Porcel B.M."/>
            <person name="Couloux A."/>
            <person name="Aury J.-M."/>
            <person name="Segurens B."/>
            <person name="Poulain J."/>
            <person name="Anthouard V."/>
            <person name="Grossetete S."/>
            <person name="Khalili H."/>
            <person name="Coppin E."/>
            <person name="Dequard-Chablat M."/>
            <person name="Picard M."/>
            <person name="Contamine V."/>
            <person name="Arnaise S."/>
            <person name="Bourdais A."/>
            <person name="Berteaux-Lecellier V."/>
            <person name="Gautheret D."/>
            <person name="de Vries R.P."/>
            <person name="Battaglia E."/>
            <person name="Coutinho P.M."/>
            <person name="Danchin E.G.J."/>
            <person name="Henrissat B."/>
            <person name="El Khoury R."/>
            <person name="Sainsard-Chanet A."/>
            <person name="Boivin A."/>
            <person name="Pinan-Lucarre B."/>
            <person name="Sellem C.H."/>
            <person name="Debuchy R."/>
            <person name="Wincker P."/>
            <person name="Weissenbach J."/>
            <person name="Silar P."/>
        </authorList>
    </citation>
    <scope>NUCLEOTIDE SEQUENCE [LARGE SCALE GENOMIC DNA]</scope>
    <source>
        <strain evidence="7">S / ATCC MYA-4624 / DSM 980 / FGSC 10383</strain>
        <strain evidence="5">S mat+</strain>
    </source>
</reference>
<protein>
    <submittedName>
        <fullName evidence="5">Podospora anserina S mat+ genomic DNA chromosome 2, supercontig 2</fullName>
    </submittedName>
</protein>
<name>B2B5K8_PODAN</name>
<reference evidence="5" key="2">
    <citation type="submission" date="2008-07" db="EMBL/GenBank/DDBJ databases">
        <authorList>
            <person name="Genoscope - CEA"/>
        </authorList>
    </citation>
    <scope>NUCLEOTIDE SEQUENCE</scope>
    <source>
        <strain evidence="5">S mat+</strain>
    </source>
</reference>
<feature type="compositionally biased region" description="Polar residues" evidence="2">
    <location>
        <begin position="40"/>
        <end position="50"/>
    </location>
</feature>
<keyword evidence="3" id="KW-1133">Transmembrane helix</keyword>
<dbReference type="VEuPathDB" id="FungiDB:PODANS_2_4965"/>
<keyword evidence="1" id="KW-0175">Coiled coil</keyword>
<sequence length="385" mass="43092">MPLPSDASTTEVGQRSDSPRSSERPVDGDSVEQLCDSTIGPESSASVSGETCSKVDSSEFFCTHPHTHRAVLIPAHPGAEGPYDNCRFRDGRNEKSIHHGGVAELAGMFDRWSNWKSYRAFGWENWHLLVDSQYRISYLSEELREYYKEHPEEARGPTANHKRPAGQPLMEDKLETIKADLRKELDDYRKKIQDTRKTTTALVTYAVANHCKPVKRCAYVKANEQQYATHPEQWRIKNEWMTDNKNLDPEAGIILRTPEDLISLADPPPYWVIQTSADISRRYNQWFKPGSQSKDNYIPIPFMTFIFKTIHVIAAALLLLVPAGILYLAELDKGQVFAIIGVSTVVFCATVSAKTRLDTTTTALAGCAYLAFCGAFAVATGNISL</sequence>
<dbReference type="EMBL" id="FO904937">
    <property type="protein sequence ID" value="CDP25485.1"/>
    <property type="molecule type" value="Genomic_DNA"/>
</dbReference>
<feature type="transmembrane region" description="Helical" evidence="3">
    <location>
        <begin position="336"/>
        <end position="357"/>
    </location>
</feature>
<dbReference type="EMBL" id="CU640366">
    <property type="protein sequence ID" value="CAP73083.1"/>
    <property type="molecule type" value="Genomic_DNA"/>
</dbReference>
<feature type="transmembrane region" description="Helical" evidence="3">
    <location>
        <begin position="305"/>
        <end position="329"/>
    </location>
</feature>
<evidence type="ECO:0000313" key="5">
    <source>
        <dbReference type="EMBL" id="CAP73083.1"/>
    </source>
</evidence>